<evidence type="ECO:0000256" key="1">
    <source>
        <dbReference type="ARBA" id="ARBA00004123"/>
    </source>
</evidence>
<dbReference type="InterPro" id="IPR051059">
    <property type="entry name" value="VerF-like"/>
</dbReference>
<comment type="subcellular location">
    <subcellularLocation>
        <location evidence="1">Nucleus</location>
    </subcellularLocation>
</comment>
<dbReference type="Pfam" id="PF04082">
    <property type="entry name" value="Fungal_trans"/>
    <property type="match status" value="1"/>
</dbReference>
<evidence type="ECO:0000256" key="2">
    <source>
        <dbReference type="ARBA" id="ARBA00022723"/>
    </source>
</evidence>
<evidence type="ECO:0000313" key="9">
    <source>
        <dbReference type="EMBL" id="KAL2810240.1"/>
    </source>
</evidence>
<keyword evidence="5" id="KW-0862">Zinc</keyword>
<feature type="region of interest" description="Disordered" evidence="7">
    <location>
        <begin position="1"/>
        <end position="39"/>
    </location>
</feature>
<keyword evidence="3" id="KW-0677">Repeat</keyword>
<evidence type="ECO:0000313" key="10">
    <source>
        <dbReference type="Proteomes" id="UP001610334"/>
    </source>
</evidence>
<keyword evidence="2" id="KW-0479">Metal-binding</keyword>
<dbReference type="CDD" id="cd12148">
    <property type="entry name" value="fungal_TF_MHR"/>
    <property type="match status" value="1"/>
</dbReference>
<evidence type="ECO:0000256" key="4">
    <source>
        <dbReference type="ARBA" id="ARBA00022771"/>
    </source>
</evidence>
<evidence type="ECO:0000256" key="3">
    <source>
        <dbReference type="ARBA" id="ARBA00022737"/>
    </source>
</evidence>
<reference evidence="9 10" key="1">
    <citation type="submission" date="2024-07" db="EMBL/GenBank/DDBJ databases">
        <title>Section-level genome sequencing and comparative genomics of Aspergillus sections Usti and Cavernicolus.</title>
        <authorList>
            <consortium name="Lawrence Berkeley National Laboratory"/>
            <person name="Nybo J.L."/>
            <person name="Vesth T.C."/>
            <person name="Theobald S."/>
            <person name="Frisvad J.C."/>
            <person name="Larsen T.O."/>
            <person name="Kjaerboelling I."/>
            <person name="Rothschild-Mancinelli K."/>
            <person name="Lyhne E.K."/>
            <person name="Kogle M.E."/>
            <person name="Barry K."/>
            <person name="Clum A."/>
            <person name="Na H."/>
            <person name="Ledsgaard L."/>
            <person name="Lin J."/>
            <person name="Lipzen A."/>
            <person name="Kuo A."/>
            <person name="Riley R."/>
            <person name="Mondo S."/>
            <person name="Labutti K."/>
            <person name="Haridas S."/>
            <person name="Pangalinan J."/>
            <person name="Salamov A.A."/>
            <person name="Simmons B.A."/>
            <person name="Magnuson J.K."/>
            <person name="Chen J."/>
            <person name="Drula E."/>
            <person name="Henrissat B."/>
            <person name="Wiebenga A."/>
            <person name="Lubbers R.J."/>
            <person name="Gomes A.C."/>
            <person name="Makela M.R."/>
            <person name="Stajich J."/>
            <person name="Grigoriev I.V."/>
            <person name="Mortensen U.H."/>
            <person name="De Vries R.P."/>
            <person name="Baker S.E."/>
            <person name="Andersen M.R."/>
        </authorList>
    </citation>
    <scope>NUCLEOTIDE SEQUENCE [LARGE SCALE GENOMIC DNA]</scope>
    <source>
        <strain evidence="9 10">CBS 588.65</strain>
    </source>
</reference>
<dbReference type="EMBL" id="JBFXLT010000074">
    <property type="protein sequence ID" value="KAL2810240.1"/>
    <property type="molecule type" value="Genomic_DNA"/>
</dbReference>
<comment type="caution">
    <text evidence="9">The sequence shown here is derived from an EMBL/GenBank/DDBJ whole genome shotgun (WGS) entry which is preliminary data.</text>
</comment>
<evidence type="ECO:0000256" key="6">
    <source>
        <dbReference type="ARBA" id="ARBA00023242"/>
    </source>
</evidence>
<dbReference type="InterPro" id="IPR007219">
    <property type="entry name" value="XnlR_reg_dom"/>
</dbReference>
<evidence type="ECO:0000256" key="5">
    <source>
        <dbReference type="ARBA" id="ARBA00022833"/>
    </source>
</evidence>
<dbReference type="PANTHER" id="PTHR40626">
    <property type="entry name" value="MIP31509P"/>
    <property type="match status" value="1"/>
</dbReference>
<gene>
    <name evidence="9" type="ORF">BJX63DRAFT_321737</name>
</gene>
<feature type="compositionally biased region" description="Polar residues" evidence="7">
    <location>
        <begin position="12"/>
        <end position="32"/>
    </location>
</feature>
<keyword evidence="6" id="KW-0539">Nucleus</keyword>
<proteinExistence type="predicted"/>
<name>A0ABR4H4J7_9EURO</name>
<feature type="domain" description="Xylanolytic transcriptional activator regulatory" evidence="8">
    <location>
        <begin position="142"/>
        <end position="340"/>
    </location>
</feature>
<evidence type="ECO:0000259" key="8">
    <source>
        <dbReference type="Pfam" id="PF04082"/>
    </source>
</evidence>
<protein>
    <submittedName>
        <fullName evidence="9">Fungal-specific transcription factor domain-containing protein</fullName>
    </submittedName>
</protein>
<dbReference type="Proteomes" id="UP001610334">
    <property type="component" value="Unassembled WGS sequence"/>
</dbReference>
<sequence>MPPPDFVAASMPVSQDPSHPNPQSIPSLVSEQGENEAPFGESQAMLIEDRNNWPDVDCIQESIPPREAATLGVPDSDAWVDPGEVSSFCGSLSDEDAQCYMVDVDIRTRLITALEKESSVKDGLLPPDGTKFPNPRTLRHFLQLFFEYMQPRFPILHQPTFSTATAPPFLLLAMMLLGSSHSPTNHGRFVAVYIGSVVTMFSRMQALDTAFLRETNNILTLLFLCVSSAWCGHKSAFEFAEGARGILVTACRRCRLLDCRLKPSNDGDGAVSQRAKLHQSWQSWIRMEQRKRLGLSIHTFDLQFPALFHNQPYISKSETVNLVLPCPDTFWEAKSAAAWKVLLGPAEIPPSTYFMVPLDTCLLYPATKWDPPYAPIDSFSKTILMYALFTHIFEWRQSVNIVQHSAFIRGPEGTEMGEGLVERQEWLRDGLDAWISTYHQSGDSAPDAALLLHFLAQIHLDINVSDLHLYAGRSGLSEDIKLAKDSLRSWCRSPGSERTMHNVYGMLNLAYQIIERRSEHQCGFEISVALFTGGLTCWVYEKLGGQVPVGFQINLASDALEKLTCWGICSNFAQILKRFTK</sequence>
<dbReference type="PANTHER" id="PTHR40626:SF35">
    <property type="entry name" value="FINGER DOMAIN PROTEIN, PUTATIVE-RELATED"/>
    <property type="match status" value="1"/>
</dbReference>
<evidence type="ECO:0000256" key="7">
    <source>
        <dbReference type="SAM" id="MobiDB-lite"/>
    </source>
</evidence>
<accession>A0ABR4H4J7</accession>
<keyword evidence="4" id="KW-0863">Zinc-finger</keyword>
<organism evidence="9 10">
    <name type="scientific">Aspergillus granulosus</name>
    <dbReference type="NCBI Taxonomy" id="176169"/>
    <lineage>
        <taxon>Eukaryota</taxon>
        <taxon>Fungi</taxon>
        <taxon>Dikarya</taxon>
        <taxon>Ascomycota</taxon>
        <taxon>Pezizomycotina</taxon>
        <taxon>Eurotiomycetes</taxon>
        <taxon>Eurotiomycetidae</taxon>
        <taxon>Eurotiales</taxon>
        <taxon>Aspergillaceae</taxon>
        <taxon>Aspergillus</taxon>
        <taxon>Aspergillus subgen. Nidulantes</taxon>
    </lineage>
</organism>
<keyword evidence="10" id="KW-1185">Reference proteome</keyword>